<keyword evidence="4" id="KW-0732">Signal</keyword>
<dbReference type="OrthoDB" id="9811837at2"/>
<evidence type="ECO:0000256" key="3">
    <source>
        <dbReference type="PROSITE-ProRule" id="PRU00339"/>
    </source>
</evidence>
<dbReference type="InterPro" id="IPR011990">
    <property type="entry name" value="TPR-like_helical_dom_sf"/>
</dbReference>
<reference evidence="5 7" key="1">
    <citation type="submission" date="2018-11" db="EMBL/GenBank/DDBJ databases">
        <title>Proposal to divide the Flavobacteriaceae and reorganize its genera based on Amino Acid Identity values calculated from whole genome sequences.</title>
        <authorList>
            <person name="Nicholson A.C."/>
            <person name="Gulvik C.A."/>
            <person name="Whitney A.M."/>
            <person name="Humrighouse B.W."/>
            <person name="Bell M."/>
            <person name="Holmes B."/>
            <person name="Steigerwalt A."/>
            <person name="Villarma A."/>
            <person name="Sheth M."/>
            <person name="Batra D."/>
            <person name="Pryor J."/>
            <person name="Bernardet J.-F."/>
            <person name="Hugo C."/>
            <person name="Kampfer P."/>
            <person name="Newman J."/>
            <person name="Mcquiston J.R."/>
        </authorList>
    </citation>
    <scope>NUCLEOTIDE SEQUENCE [LARGE SCALE GENOMIC DNA]</scope>
    <source>
        <strain evidence="5 7">DSM 15235</strain>
    </source>
</reference>
<dbReference type="PROSITE" id="PS50293">
    <property type="entry name" value="TPR_REGION"/>
    <property type="match status" value="1"/>
</dbReference>
<evidence type="ECO:0000313" key="7">
    <source>
        <dbReference type="Proteomes" id="UP000269375"/>
    </source>
</evidence>
<dbReference type="InterPro" id="IPR050498">
    <property type="entry name" value="Ycf3"/>
</dbReference>
<sequence>MIKKRITILISLFIFLFTSAQKDKVAKSLSDTAIKGAAEKSCKCLDSVDANNKSKEARNQEISSCLNDNVLPYLISKGVSDAANENNKDKKTKITVNTNPDSEDYKLAYYDLETYMMANCPRLRDLVTAAESHNDQMSKNKEALDFYDKAIAATEKENWKEAINNYKLALKKDPKFIYAWDNLGVCYRRIGEYDNALNAYQKSLEIDPKGKMPLQNIAITYVYKKEYQKAIDAYLAFDNIYPGDAEVYYGIGQVYFTDLKESEKALDYMCKAYIIYNKQKSAYRADAEAILSLIYKDMKEKGQLERFKEIMKNNKIDFE</sequence>
<dbReference type="AlphaFoldDB" id="A0A3N0W5L5"/>
<dbReference type="Gene3D" id="1.25.40.10">
    <property type="entry name" value="Tetratricopeptide repeat domain"/>
    <property type="match status" value="1"/>
</dbReference>
<evidence type="ECO:0000256" key="2">
    <source>
        <dbReference type="ARBA" id="ARBA00022803"/>
    </source>
</evidence>
<dbReference type="SMART" id="SM00028">
    <property type="entry name" value="TPR"/>
    <property type="match status" value="3"/>
</dbReference>
<keyword evidence="1" id="KW-0677">Repeat</keyword>
<evidence type="ECO:0000313" key="8">
    <source>
        <dbReference type="Proteomes" id="UP000295709"/>
    </source>
</evidence>
<protein>
    <submittedName>
        <fullName evidence="5">Tetratricopeptide repeat protein</fullName>
    </submittedName>
</protein>
<feature type="repeat" description="TPR" evidence="3">
    <location>
        <begin position="177"/>
        <end position="210"/>
    </location>
</feature>
<evidence type="ECO:0000313" key="5">
    <source>
        <dbReference type="EMBL" id="ROH99398.1"/>
    </source>
</evidence>
<reference evidence="6 8" key="2">
    <citation type="submission" date="2019-03" db="EMBL/GenBank/DDBJ databases">
        <title>Genomic Encyclopedia of Archaeal and Bacterial Type Strains, Phase II (KMG-II): from individual species to whole genera.</title>
        <authorList>
            <person name="Goeker M."/>
        </authorList>
    </citation>
    <scope>NUCLEOTIDE SEQUENCE [LARGE SCALE GENOMIC DNA]</scope>
    <source>
        <strain evidence="6 8">DSM 15235</strain>
    </source>
</reference>
<dbReference type="RefSeq" id="WP_123261112.1">
    <property type="nucleotide sequence ID" value="NZ_RJTX01000001.1"/>
</dbReference>
<dbReference type="Proteomes" id="UP000269375">
    <property type="component" value="Unassembled WGS sequence"/>
</dbReference>
<dbReference type="PANTHER" id="PTHR44858">
    <property type="entry name" value="TETRATRICOPEPTIDE REPEAT PROTEIN 6"/>
    <property type="match status" value="1"/>
</dbReference>
<keyword evidence="2 3" id="KW-0802">TPR repeat</keyword>
<comment type="caution">
    <text evidence="5">The sequence shown here is derived from an EMBL/GenBank/DDBJ whole genome shotgun (WGS) entry which is preliminary data.</text>
</comment>
<dbReference type="SUPFAM" id="SSF48452">
    <property type="entry name" value="TPR-like"/>
    <property type="match status" value="1"/>
</dbReference>
<accession>A0A3N0W5L5</accession>
<evidence type="ECO:0000313" key="6">
    <source>
        <dbReference type="EMBL" id="TDX95705.1"/>
    </source>
</evidence>
<name>A0A3N0W5L5_9FLAO</name>
<dbReference type="PROSITE" id="PS50005">
    <property type="entry name" value="TPR"/>
    <property type="match status" value="1"/>
</dbReference>
<dbReference type="EMBL" id="RJTX01000001">
    <property type="protein sequence ID" value="ROH99398.1"/>
    <property type="molecule type" value="Genomic_DNA"/>
</dbReference>
<dbReference type="EMBL" id="SOQW01000001">
    <property type="protein sequence ID" value="TDX95705.1"/>
    <property type="molecule type" value="Genomic_DNA"/>
</dbReference>
<dbReference type="PANTHER" id="PTHR44858:SF1">
    <property type="entry name" value="UDP-N-ACETYLGLUCOSAMINE--PEPTIDE N-ACETYLGLUCOSAMINYLTRANSFERASE SPINDLY-RELATED"/>
    <property type="match status" value="1"/>
</dbReference>
<evidence type="ECO:0000256" key="1">
    <source>
        <dbReference type="ARBA" id="ARBA00022737"/>
    </source>
</evidence>
<keyword evidence="8" id="KW-1185">Reference proteome</keyword>
<dbReference type="Pfam" id="PF00515">
    <property type="entry name" value="TPR_1"/>
    <property type="match status" value="1"/>
</dbReference>
<gene>
    <name evidence="6" type="ORF">BCF50_1488</name>
    <name evidence="5" type="ORF">EGI05_00435</name>
</gene>
<feature type="signal peptide" evidence="4">
    <location>
        <begin position="1"/>
        <end position="22"/>
    </location>
</feature>
<feature type="chain" id="PRO_5018100839" evidence="4">
    <location>
        <begin position="23"/>
        <end position="319"/>
    </location>
</feature>
<proteinExistence type="predicted"/>
<organism evidence="5 7">
    <name type="scientific">Chryseobacterium daecheongense</name>
    <dbReference type="NCBI Taxonomy" id="192389"/>
    <lineage>
        <taxon>Bacteria</taxon>
        <taxon>Pseudomonadati</taxon>
        <taxon>Bacteroidota</taxon>
        <taxon>Flavobacteriia</taxon>
        <taxon>Flavobacteriales</taxon>
        <taxon>Weeksellaceae</taxon>
        <taxon>Chryseobacterium group</taxon>
        <taxon>Chryseobacterium</taxon>
    </lineage>
</organism>
<evidence type="ECO:0000256" key="4">
    <source>
        <dbReference type="SAM" id="SignalP"/>
    </source>
</evidence>
<dbReference type="InterPro" id="IPR019734">
    <property type="entry name" value="TPR_rpt"/>
</dbReference>
<dbReference type="Proteomes" id="UP000295709">
    <property type="component" value="Unassembled WGS sequence"/>
</dbReference>
<dbReference type="Pfam" id="PF13181">
    <property type="entry name" value="TPR_8"/>
    <property type="match status" value="1"/>
</dbReference>